<evidence type="ECO:0000256" key="4">
    <source>
        <dbReference type="ARBA" id="ARBA00023136"/>
    </source>
</evidence>
<feature type="transmembrane region" description="Helical" evidence="6">
    <location>
        <begin position="972"/>
        <end position="993"/>
    </location>
</feature>
<feature type="transmembrane region" description="Helical" evidence="6">
    <location>
        <begin position="938"/>
        <end position="960"/>
    </location>
</feature>
<name>A0AAN6M329_9PLEO</name>
<dbReference type="GO" id="GO:0055085">
    <property type="term" value="P:transmembrane transport"/>
    <property type="evidence" value="ECO:0007669"/>
    <property type="project" value="InterPro"/>
</dbReference>
<keyword evidence="4 6" id="KW-0472">Membrane</keyword>
<gene>
    <name evidence="7" type="ORF">GRF29_19g1380760</name>
</gene>
<protein>
    <submittedName>
        <fullName evidence="7">Uncharacterized protein</fullName>
    </submittedName>
</protein>
<dbReference type="PANTHER" id="PTHR31794">
    <property type="entry name" value="AUXIN EFFLUX TRANSPORTER FAMILY PROTEIN (EUROFUNG)"/>
    <property type="match status" value="1"/>
</dbReference>
<keyword evidence="2 6" id="KW-0812">Transmembrane</keyword>
<dbReference type="Gene3D" id="2.120.10.30">
    <property type="entry name" value="TolB, C-terminal domain"/>
    <property type="match status" value="2"/>
</dbReference>
<dbReference type="Pfam" id="PF03547">
    <property type="entry name" value="Mem_trans"/>
    <property type="match status" value="1"/>
</dbReference>
<keyword evidence="8" id="KW-1185">Reference proteome</keyword>
<keyword evidence="3 6" id="KW-1133">Transmembrane helix</keyword>
<feature type="transmembrane region" description="Helical" evidence="6">
    <location>
        <begin position="860"/>
        <end position="880"/>
    </location>
</feature>
<evidence type="ECO:0000256" key="1">
    <source>
        <dbReference type="ARBA" id="ARBA00004141"/>
    </source>
</evidence>
<evidence type="ECO:0000313" key="7">
    <source>
        <dbReference type="EMBL" id="KAK3214828.1"/>
    </source>
</evidence>
<dbReference type="GO" id="GO:0016020">
    <property type="term" value="C:membrane"/>
    <property type="evidence" value="ECO:0007669"/>
    <property type="project" value="UniProtKB-SubCell"/>
</dbReference>
<feature type="transmembrane region" description="Helical" evidence="6">
    <location>
        <begin position="901"/>
        <end position="923"/>
    </location>
</feature>
<evidence type="ECO:0000256" key="3">
    <source>
        <dbReference type="ARBA" id="ARBA00022989"/>
    </source>
</evidence>
<accession>A0AAN6M329</accession>
<dbReference type="InterPro" id="IPR004776">
    <property type="entry name" value="Mem_transp_PIN-like"/>
</dbReference>
<dbReference type="SUPFAM" id="SSF63829">
    <property type="entry name" value="Calcium-dependent phosphotriesterase"/>
    <property type="match status" value="1"/>
</dbReference>
<feature type="region of interest" description="Disordered" evidence="5">
    <location>
        <begin position="711"/>
        <end position="765"/>
    </location>
</feature>
<feature type="transmembrane region" description="Helical" evidence="6">
    <location>
        <begin position="610"/>
        <end position="635"/>
    </location>
</feature>
<dbReference type="GO" id="GO:0005783">
    <property type="term" value="C:endoplasmic reticulum"/>
    <property type="evidence" value="ECO:0007669"/>
    <property type="project" value="TreeGrafter"/>
</dbReference>
<evidence type="ECO:0000313" key="8">
    <source>
        <dbReference type="Proteomes" id="UP001280581"/>
    </source>
</evidence>
<dbReference type="InterPro" id="IPR011042">
    <property type="entry name" value="6-blade_b-propeller_TolB-like"/>
</dbReference>
<feature type="transmembrane region" description="Helical" evidence="6">
    <location>
        <begin position="807"/>
        <end position="832"/>
    </location>
</feature>
<dbReference type="EMBL" id="WVTA01000003">
    <property type="protein sequence ID" value="KAK3214828.1"/>
    <property type="molecule type" value="Genomic_DNA"/>
</dbReference>
<dbReference type="Proteomes" id="UP001280581">
    <property type="component" value="Unassembled WGS sequence"/>
</dbReference>
<sequence length="1000" mass="110891">MGDGKSARPHIYDETFREILGPSFDITLALEENFPFAHEAGVYFPQLDALFVTSNQFVREGQQNKVIVISKLSRDSDGSWTREELDVPTVPYGNGGINYKDGILFCAQGSHTETGGLVWMASEPPYRTEVIVDNYRGYPFNSVNDVVVHSDGSIWFTDPAYGAEQGIRPEQQLANQVYRHGGQFLANRRVFAGSDTGIPDGIKCDLDGNVYSGCGDGLNLLSKLYIAAQLDVRNVSHTYNLCFNKSIMYFHTNIYLYILSTIVPLTLANFDIYADSAIDWNREKQPPGFRIFGGAASGKNLCEFVNKPDYIRWPQRDDVADIKFGIRCSGKGCDLETSSRYIDVLEMNFAKSPALHWSLYKKDPRKGAKAPNGGFWMQPSEAGAAPGYCFPYDGDYYNCEHQDEEGFIVGSQGHRKFRCITDVVADDINSQKPQDMSDVYPYPDDNGDPNSYSTYYGYPVSEQGGWCMNGVLEPYRDEKYARRSKASKHQFNPSEPVDNDAVVRLIGHLNTSTPTSAPRPEPMIYHSLYELSDFSPNPTHETRTERLSFETLASLSVLLVISYGGIAAHLGLLDSKNGKAISKICVKMFLPALLLVKLGSEMHPESAQRYLIIVIWALVAHTISFLIGIFAHVFFKMPDWITCAIMFNNTTSYPLLLVQSLDETGILKVLLGEDDSTKAMIERAKSYFLVFSTISSCLTFAVGPRLIDTEHADSDGEDGFGSSSGTLTDPNAGGEDAESGEQENVANERTGLLDAPSGRVNQSDRARHASVASITFFPSRPKFTTVKRKPRYISRPKWSELRARTKWWLLFFYDFFNAPLIGAVLGAIIGLVTPLHKAFFSDTLNGGIFTAWLTESFKSLGQLFVPLPLVVAGISLYNSYRESRQKSRGSQVAQVPFLTTTFIMVVRFILWPIISMGTIYGIVKSEGKGGLLGDDPMLWFAMMLMPTGPPAMKLITLVQVSDASVEDEQRIAKILTISYIASPILAFTVVGALKASEAAI</sequence>
<feature type="transmembrane region" description="Helical" evidence="6">
    <location>
        <begin position="552"/>
        <end position="573"/>
    </location>
</feature>
<organism evidence="7 8">
    <name type="scientific">Pseudopithomyces chartarum</name>
    <dbReference type="NCBI Taxonomy" id="1892770"/>
    <lineage>
        <taxon>Eukaryota</taxon>
        <taxon>Fungi</taxon>
        <taxon>Dikarya</taxon>
        <taxon>Ascomycota</taxon>
        <taxon>Pezizomycotina</taxon>
        <taxon>Dothideomycetes</taxon>
        <taxon>Pleosporomycetidae</taxon>
        <taxon>Pleosporales</taxon>
        <taxon>Massarineae</taxon>
        <taxon>Didymosphaeriaceae</taxon>
        <taxon>Pseudopithomyces</taxon>
    </lineage>
</organism>
<dbReference type="PANTHER" id="PTHR31794:SF4">
    <property type="entry name" value="AUXIN EFFLUX TRANSPORTER FAMILY PROTEIN (EUROFUNG)"/>
    <property type="match status" value="1"/>
</dbReference>
<dbReference type="AlphaFoldDB" id="A0AAN6M329"/>
<reference evidence="7 8" key="1">
    <citation type="submission" date="2021-02" db="EMBL/GenBank/DDBJ databases">
        <title>Genome assembly of Pseudopithomyces chartarum.</title>
        <authorList>
            <person name="Jauregui R."/>
            <person name="Singh J."/>
            <person name="Voisey C."/>
        </authorList>
    </citation>
    <scope>NUCLEOTIDE SEQUENCE [LARGE SCALE GENOMIC DNA]</scope>
    <source>
        <strain evidence="7 8">AGR01</strain>
    </source>
</reference>
<feature type="transmembrane region" description="Helical" evidence="6">
    <location>
        <begin position="580"/>
        <end position="598"/>
    </location>
</feature>
<comment type="subcellular location">
    <subcellularLocation>
        <location evidence="1">Membrane</location>
        <topology evidence="1">Multi-pass membrane protein</topology>
    </subcellularLocation>
</comment>
<comment type="caution">
    <text evidence="7">The sequence shown here is derived from an EMBL/GenBank/DDBJ whole genome shotgun (WGS) entry which is preliminary data.</text>
</comment>
<evidence type="ECO:0000256" key="2">
    <source>
        <dbReference type="ARBA" id="ARBA00022692"/>
    </source>
</evidence>
<evidence type="ECO:0000256" key="5">
    <source>
        <dbReference type="SAM" id="MobiDB-lite"/>
    </source>
</evidence>
<evidence type="ECO:0000256" key="6">
    <source>
        <dbReference type="SAM" id="Phobius"/>
    </source>
</evidence>
<proteinExistence type="predicted"/>